<protein>
    <submittedName>
        <fullName evidence="2">Uncharacterized protein</fullName>
    </submittedName>
</protein>
<gene>
    <name evidence="2" type="ORF">BJ992_001340</name>
</gene>
<evidence type="ECO:0000313" key="3">
    <source>
        <dbReference type="Proteomes" id="UP000555564"/>
    </source>
</evidence>
<comment type="caution">
    <text evidence="2">The sequence shown here is derived from an EMBL/GenBank/DDBJ whole genome shotgun (WGS) entry which is preliminary data.</text>
</comment>
<dbReference type="EMBL" id="JACHIU010000001">
    <property type="protein sequence ID" value="MBB6471909.1"/>
    <property type="molecule type" value="Genomic_DNA"/>
</dbReference>
<name>A0A7X0ICD1_9ACTN</name>
<feature type="region of interest" description="Disordered" evidence="1">
    <location>
        <begin position="1"/>
        <end position="22"/>
    </location>
</feature>
<proteinExistence type="predicted"/>
<evidence type="ECO:0000313" key="2">
    <source>
        <dbReference type="EMBL" id="MBB6471909.1"/>
    </source>
</evidence>
<dbReference type="AlphaFoldDB" id="A0A7X0ICD1"/>
<feature type="compositionally biased region" description="Gly residues" evidence="1">
    <location>
        <begin position="13"/>
        <end position="22"/>
    </location>
</feature>
<reference evidence="2 3" key="1">
    <citation type="submission" date="2020-08" db="EMBL/GenBank/DDBJ databases">
        <title>Sequencing the genomes of 1000 actinobacteria strains.</title>
        <authorList>
            <person name="Klenk H.-P."/>
        </authorList>
    </citation>
    <scope>NUCLEOTIDE SEQUENCE [LARGE SCALE GENOMIC DNA]</scope>
    <source>
        <strain evidence="2 3">DSM 44936</strain>
    </source>
</reference>
<keyword evidence="3" id="KW-1185">Reference proteome</keyword>
<organism evidence="2 3">
    <name type="scientific">Sphaerisporangium rubeum</name>
    <dbReference type="NCBI Taxonomy" id="321317"/>
    <lineage>
        <taxon>Bacteria</taxon>
        <taxon>Bacillati</taxon>
        <taxon>Actinomycetota</taxon>
        <taxon>Actinomycetes</taxon>
        <taxon>Streptosporangiales</taxon>
        <taxon>Streptosporangiaceae</taxon>
        <taxon>Sphaerisporangium</taxon>
    </lineage>
</organism>
<sequence length="59" mass="6129">MLAGGRAGPRRQGVGGRLRGGGGRLVQMVEPGALVQHAEAVDREVPQQQVVQLGQMTAP</sequence>
<dbReference type="Proteomes" id="UP000555564">
    <property type="component" value="Unassembled WGS sequence"/>
</dbReference>
<accession>A0A7X0ICD1</accession>
<evidence type="ECO:0000256" key="1">
    <source>
        <dbReference type="SAM" id="MobiDB-lite"/>
    </source>
</evidence>